<evidence type="ECO:0000313" key="2">
    <source>
        <dbReference type="EMBL" id="GHA22274.1"/>
    </source>
</evidence>
<dbReference type="InterPro" id="IPR018958">
    <property type="entry name" value="Knr4/Smi1-like_dom"/>
</dbReference>
<protein>
    <recommendedName>
        <fullName evidence="1">Knr4/Smi1-like domain-containing protein</fullName>
    </recommendedName>
</protein>
<reference evidence="2" key="2">
    <citation type="submission" date="2020-09" db="EMBL/GenBank/DDBJ databases">
        <authorList>
            <person name="Sun Q."/>
            <person name="Kim S."/>
        </authorList>
    </citation>
    <scope>NUCLEOTIDE SEQUENCE</scope>
    <source>
        <strain evidence="2">KCTC 12711</strain>
    </source>
</reference>
<sequence>MKQIDKIIDDLKHKYSTVEVGKGVDELELKSVEKKLSVTFPADYKYFLMKYGYLASDGPDILGLGCDPDYDEYYSMLFFTLYDRNGEVPTFFTPRPANTVIVGAYGGGGHFFLHCEESSRSGAVELLLDELNGKPDKLKWQSFTEYLAHYA</sequence>
<evidence type="ECO:0000259" key="1">
    <source>
        <dbReference type="SMART" id="SM00860"/>
    </source>
</evidence>
<name>A0A918VRH5_9GAMM</name>
<accession>A0A918VRH5</accession>
<dbReference type="Proteomes" id="UP000614811">
    <property type="component" value="Unassembled WGS sequence"/>
</dbReference>
<dbReference type="SMART" id="SM00860">
    <property type="entry name" value="SMI1_KNR4"/>
    <property type="match status" value="1"/>
</dbReference>
<dbReference type="InterPro" id="IPR037883">
    <property type="entry name" value="Knr4/Smi1-like_sf"/>
</dbReference>
<dbReference type="EMBL" id="BMXA01000012">
    <property type="protein sequence ID" value="GHA22274.1"/>
    <property type="molecule type" value="Genomic_DNA"/>
</dbReference>
<comment type="caution">
    <text evidence="2">The sequence shown here is derived from an EMBL/GenBank/DDBJ whole genome shotgun (WGS) entry which is preliminary data.</text>
</comment>
<dbReference type="Gene3D" id="3.40.1580.10">
    <property type="entry name" value="SMI1/KNR4-like"/>
    <property type="match status" value="1"/>
</dbReference>
<reference evidence="2" key="1">
    <citation type="journal article" date="2014" name="Int. J. Syst. Evol. Microbiol.">
        <title>Complete genome sequence of Corynebacterium casei LMG S-19264T (=DSM 44701T), isolated from a smear-ripened cheese.</title>
        <authorList>
            <consortium name="US DOE Joint Genome Institute (JGI-PGF)"/>
            <person name="Walter F."/>
            <person name="Albersmeier A."/>
            <person name="Kalinowski J."/>
            <person name="Ruckert C."/>
        </authorList>
    </citation>
    <scope>NUCLEOTIDE SEQUENCE</scope>
    <source>
        <strain evidence="2">KCTC 12711</strain>
    </source>
</reference>
<dbReference type="AlphaFoldDB" id="A0A918VRH5"/>
<gene>
    <name evidence="2" type="ORF">GCM10008090_35110</name>
</gene>
<dbReference type="Pfam" id="PF09346">
    <property type="entry name" value="SMI1_KNR4"/>
    <property type="match status" value="1"/>
</dbReference>
<keyword evidence="3" id="KW-1185">Reference proteome</keyword>
<feature type="domain" description="Knr4/Smi1-like" evidence="1">
    <location>
        <begin position="23"/>
        <end position="149"/>
    </location>
</feature>
<proteinExistence type="predicted"/>
<dbReference type="SUPFAM" id="SSF160631">
    <property type="entry name" value="SMI1/KNR4-like"/>
    <property type="match status" value="1"/>
</dbReference>
<evidence type="ECO:0000313" key="3">
    <source>
        <dbReference type="Proteomes" id="UP000614811"/>
    </source>
</evidence>
<organism evidence="2 3">
    <name type="scientific">Arenicella chitinivorans</name>
    <dbReference type="NCBI Taxonomy" id="1329800"/>
    <lineage>
        <taxon>Bacteria</taxon>
        <taxon>Pseudomonadati</taxon>
        <taxon>Pseudomonadota</taxon>
        <taxon>Gammaproteobacteria</taxon>
        <taxon>Arenicellales</taxon>
        <taxon>Arenicellaceae</taxon>
        <taxon>Arenicella</taxon>
    </lineage>
</organism>